<reference evidence="1 2" key="1">
    <citation type="submission" date="2019-03" db="EMBL/GenBank/DDBJ databases">
        <title>Genomic Encyclopedia of Type Strains, Phase IV (KMG-IV): sequencing the most valuable type-strain genomes for metagenomic binning, comparative biology and taxonomic classification.</title>
        <authorList>
            <person name="Goeker M."/>
        </authorList>
    </citation>
    <scope>NUCLEOTIDE SEQUENCE [LARGE SCALE GENOMIC DNA]</scope>
    <source>
        <strain evidence="1 2">DSM 44684</strain>
    </source>
</reference>
<dbReference type="OrthoDB" id="4206848at2"/>
<name>A0A4R1FBI2_9NOCA</name>
<gene>
    <name evidence="1" type="ORF">DFR71_6643</name>
</gene>
<protein>
    <submittedName>
        <fullName evidence="1">Uncharacterized protein</fullName>
    </submittedName>
</protein>
<sequence>METNEDDRYSYSTTALARLVFSEELRDLADHAGSLVPTVSDASWHPGEIVDAARRLVEQAQDVLTRAVIYERERSSSWDRIGENLGDISRQSAHARYSDDVTEWKEALHEPFYEQDGPLRNLRLPHAAFRPTETGRRLDAWVLERGLEGDAHTVTGGLPELSITAELTQVLDALAHLYRNPFDRVDDTKRARLLDRKAALLDRIATEQNRPEAAQQAAEARALAAELRADKDGRHLRAVTDE</sequence>
<comment type="caution">
    <text evidence="1">The sequence shown here is derived from an EMBL/GenBank/DDBJ whole genome shotgun (WGS) entry which is preliminary data.</text>
</comment>
<proteinExistence type="predicted"/>
<dbReference type="AlphaFoldDB" id="A0A4R1FBI2"/>
<evidence type="ECO:0000313" key="1">
    <source>
        <dbReference type="EMBL" id="TCJ88101.1"/>
    </source>
</evidence>
<accession>A0A4R1FBI2</accession>
<keyword evidence="2" id="KW-1185">Reference proteome</keyword>
<organism evidence="1 2">
    <name type="scientific">Nocardia alba</name>
    <dbReference type="NCBI Taxonomy" id="225051"/>
    <lineage>
        <taxon>Bacteria</taxon>
        <taxon>Bacillati</taxon>
        <taxon>Actinomycetota</taxon>
        <taxon>Actinomycetes</taxon>
        <taxon>Mycobacteriales</taxon>
        <taxon>Nocardiaceae</taxon>
        <taxon>Nocardia</taxon>
    </lineage>
</organism>
<dbReference type="EMBL" id="SMFR01000013">
    <property type="protein sequence ID" value="TCJ88101.1"/>
    <property type="molecule type" value="Genomic_DNA"/>
</dbReference>
<dbReference type="RefSeq" id="WP_067460348.1">
    <property type="nucleotide sequence ID" value="NZ_SMFR01000013.1"/>
</dbReference>
<evidence type="ECO:0000313" key="2">
    <source>
        <dbReference type="Proteomes" id="UP000294856"/>
    </source>
</evidence>
<dbReference type="Proteomes" id="UP000294856">
    <property type="component" value="Unassembled WGS sequence"/>
</dbReference>